<dbReference type="Pfam" id="PF00106">
    <property type="entry name" value="adh_short"/>
    <property type="match status" value="3"/>
</dbReference>
<keyword evidence="4" id="KW-0313">Glucose metabolism</keyword>
<evidence type="ECO:0000256" key="8">
    <source>
        <dbReference type="ARBA" id="ARBA00023277"/>
    </source>
</evidence>
<evidence type="ECO:0000256" key="7">
    <source>
        <dbReference type="ARBA" id="ARBA00023002"/>
    </source>
</evidence>
<protein>
    <recommendedName>
        <fullName evidence="15">Glucose-6-phosphate 1-dehydrogenase</fullName>
    </recommendedName>
</protein>
<dbReference type="Gene3D" id="3.30.360.10">
    <property type="entry name" value="Dihydrodipicolinate Reductase, domain 2"/>
    <property type="match status" value="1"/>
</dbReference>
<dbReference type="InterPro" id="IPR022675">
    <property type="entry name" value="G6P_DH_C"/>
</dbReference>
<proteinExistence type="inferred from homology"/>
<dbReference type="PRINTS" id="PR00080">
    <property type="entry name" value="SDRFAMILY"/>
</dbReference>
<evidence type="ECO:0000256" key="4">
    <source>
        <dbReference type="ARBA" id="ARBA00022526"/>
    </source>
</evidence>
<dbReference type="GO" id="GO:0006006">
    <property type="term" value="P:glucose metabolic process"/>
    <property type="evidence" value="ECO:0007669"/>
    <property type="project" value="UniProtKB-KW"/>
</dbReference>
<evidence type="ECO:0000256" key="6">
    <source>
        <dbReference type="ARBA" id="ARBA00022968"/>
    </source>
</evidence>
<comment type="similarity">
    <text evidence="2">Belongs to the short-chain dehydrogenases/reductases (SDR) family.</text>
</comment>
<dbReference type="GO" id="GO:0006098">
    <property type="term" value="P:pentose-phosphate shunt"/>
    <property type="evidence" value="ECO:0007669"/>
    <property type="project" value="UniProtKB-ARBA"/>
</dbReference>
<dbReference type="InterPro" id="IPR020904">
    <property type="entry name" value="Sc_DH/Rdtase_CS"/>
</dbReference>
<keyword evidence="5" id="KW-0521">NADP</keyword>
<reference evidence="13" key="1">
    <citation type="submission" date="2022-12" db="EMBL/GenBank/DDBJ databases">
        <title>Draft genome assemblies for two species of Escallonia (Escalloniales).</title>
        <authorList>
            <person name="Chanderbali A."/>
            <person name="Dervinis C."/>
            <person name="Anghel I."/>
            <person name="Soltis D."/>
            <person name="Soltis P."/>
            <person name="Zapata F."/>
        </authorList>
    </citation>
    <scope>NUCLEOTIDE SEQUENCE</scope>
    <source>
        <strain evidence="13">UCBG92.1500</strain>
        <tissue evidence="13">Leaf</tissue>
    </source>
</reference>
<keyword evidence="14" id="KW-1185">Reference proteome</keyword>
<comment type="similarity">
    <text evidence="3">Belongs to the glucose-6-phosphate dehydrogenase family.</text>
</comment>
<dbReference type="InterPro" id="IPR022674">
    <property type="entry name" value="G6P_DH_NAD-bd"/>
</dbReference>
<keyword evidence="8" id="KW-0119">Carbohydrate metabolism</keyword>
<evidence type="ECO:0000256" key="1">
    <source>
        <dbReference type="ARBA" id="ARBA00004606"/>
    </source>
</evidence>
<keyword evidence="6" id="KW-0735">Signal-anchor</keyword>
<dbReference type="Pfam" id="PF00479">
    <property type="entry name" value="G6PD_N"/>
    <property type="match status" value="1"/>
</dbReference>
<evidence type="ECO:0000256" key="10">
    <source>
        <dbReference type="SAM" id="MobiDB-lite"/>
    </source>
</evidence>
<evidence type="ECO:0000259" key="11">
    <source>
        <dbReference type="Pfam" id="PF00479"/>
    </source>
</evidence>
<dbReference type="HAMAP" id="MF_00966">
    <property type="entry name" value="G6PD"/>
    <property type="match status" value="1"/>
</dbReference>
<evidence type="ECO:0008006" key="15">
    <source>
        <dbReference type="Google" id="ProtNLM"/>
    </source>
</evidence>
<dbReference type="PROSITE" id="PS00061">
    <property type="entry name" value="ADH_SHORT"/>
    <property type="match status" value="2"/>
</dbReference>
<keyword evidence="6" id="KW-0812">Transmembrane</keyword>
<evidence type="ECO:0000256" key="9">
    <source>
        <dbReference type="ARBA" id="ARBA00046096"/>
    </source>
</evidence>
<dbReference type="InterPro" id="IPR036291">
    <property type="entry name" value="NAD(P)-bd_dom_sf"/>
</dbReference>
<dbReference type="PRINTS" id="PR00081">
    <property type="entry name" value="GDHRDH"/>
</dbReference>
<feature type="region of interest" description="Disordered" evidence="10">
    <location>
        <begin position="1"/>
        <end position="23"/>
    </location>
</feature>
<dbReference type="GO" id="GO:0050661">
    <property type="term" value="F:NADP binding"/>
    <property type="evidence" value="ECO:0007669"/>
    <property type="project" value="InterPro"/>
</dbReference>
<organism evidence="13 14">
    <name type="scientific">Escallonia rubra</name>
    <dbReference type="NCBI Taxonomy" id="112253"/>
    <lineage>
        <taxon>Eukaryota</taxon>
        <taxon>Viridiplantae</taxon>
        <taxon>Streptophyta</taxon>
        <taxon>Embryophyta</taxon>
        <taxon>Tracheophyta</taxon>
        <taxon>Spermatophyta</taxon>
        <taxon>Magnoliopsida</taxon>
        <taxon>eudicotyledons</taxon>
        <taxon>Gunneridae</taxon>
        <taxon>Pentapetalae</taxon>
        <taxon>asterids</taxon>
        <taxon>campanulids</taxon>
        <taxon>Escalloniales</taxon>
        <taxon>Escalloniaceae</taxon>
        <taxon>Escallonia</taxon>
    </lineage>
</organism>
<evidence type="ECO:0000313" key="14">
    <source>
        <dbReference type="Proteomes" id="UP001187471"/>
    </source>
</evidence>
<comment type="subcellular location">
    <subcellularLocation>
        <location evidence="1">Membrane</location>
        <topology evidence="1">Single-pass type II membrane protein</topology>
    </subcellularLocation>
</comment>
<feature type="domain" description="Glucose-6-phosphate dehydrogenase C-terminal" evidence="12">
    <location>
        <begin position="231"/>
        <end position="488"/>
    </location>
</feature>
<dbReference type="PANTHER" id="PTHR43391">
    <property type="entry name" value="RETINOL DEHYDROGENASE-RELATED"/>
    <property type="match status" value="1"/>
</dbReference>
<evidence type="ECO:0000259" key="12">
    <source>
        <dbReference type="Pfam" id="PF02781"/>
    </source>
</evidence>
<dbReference type="InterPro" id="IPR002347">
    <property type="entry name" value="SDR_fam"/>
</dbReference>
<dbReference type="Pfam" id="PF02781">
    <property type="entry name" value="G6PD_C"/>
    <property type="match status" value="1"/>
</dbReference>
<evidence type="ECO:0000256" key="3">
    <source>
        <dbReference type="ARBA" id="ARBA00009975"/>
    </source>
</evidence>
<dbReference type="Proteomes" id="UP001187471">
    <property type="component" value="Unassembled WGS sequence"/>
</dbReference>
<dbReference type="EMBL" id="JAVXUO010000300">
    <property type="protein sequence ID" value="KAK2993576.1"/>
    <property type="molecule type" value="Genomic_DNA"/>
</dbReference>
<dbReference type="Gene3D" id="3.40.50.720">
    <property type="entry name" value="NAD(P)-binding Rossmann-like Domain"/>
    <property type="match status" value="5"/>
</dbReference>
<comment type="caution">
    <text evidence="13">The sequence shown here is derived from an EMBL/GenBank/DDBJ whole genome shotgun (WGS) entry which is preliminary data.</text>
</comment>
<comment type="function">
    <text evidence="9">Catalyzes the rate-limiting step of the oxidative pentose-phosphate pathway, which represents a route for the dissimilation of carbohydrates besides glycolysis. The main function of this enzyme is to provide reducing power (NADPH) and pentose phosphates for fatty acid and nucleic acid synthesis which are involved in membrane synthesis and cell division.</text>
</comment>
<feature type="domain" description="Glucose-6-phosphate dehydrogenase NAD-binding" evidence="11">
    <location>
        <begin position="116"/>
        <end position="164"/>
    </location>
</feature>
<evidence type="ECO:0000256" key="2">
    <source>
        <dbReference type="ARBA" id="ARBA00006484"/>
    </source>
</evidence>
<accession>A0AA88S0A9</accession>
<dbReference type="PANTHER" id="PTHR43391:SF91">
    <property type="entry name" value="OS04G0390700 PROTEIN"/>
    <property type="match status" value="1"/>
</dbReference>
<dbReference type="FunFam" id="3.30.360.10:FF:000018">
    <property type="entry name" value="Glucose-6-phosphate 1-dehydrogenase"/>
    <property type="match status" value="1"/>
</dbReference>
<dbReference type="FunFam" id="3.40.50.720:FF:000084">
    <property type="entry name" value="Short-chain dehydrogenase reductase"/>
    <property type="match status" value="2"/>
</dbReference>
<dbReference type="GO" id="GO:0004345">
    <property type="term" value="F:glucose-6-phosphate dehydrogenase activity"/>
    <property type="evidence" value="ECO:0007669"/>
    <property type="project" value="InterPro"/>
</dbReference>
<evidence type="ECO:0000313" key="13">
    <source>
        <dbReference type="EMBL" id="KAK2993576.1"/>
    </source>
</evidence>
<dbReference type="GO" id="GO:0005829">
    <property type="term" value="C:cytosol"/>
    <property type="evidence" value="ECO:0007669"/>
    <property type="project" value="TreeGrafter"/>
</dbReference>
<dbReference type="NCBIfam" id="NF004825">
    <property type="entry name" value="PRK06181.1"/>
    <property type="match status" value="1"/>
</dbReference>
<evidence type="ECO:0000256" key="5">
    <source>
        <dbReference type="ARBA" id="ARBA00022857"/>
    </source>
</evidence>
<dbReference type="InterPro" id="IPR001282">
    <property type="entry name" value="G6P_DH"/>
</dbReference>
<feature type="compositionally biased region" description="Low complexity" evidence="10">
    <location>
        <begin position="513"/>
        <end position="525"/>
    </location>
</feature>
<gene>
    <name evidence="13" type="ORF">RJ640_030883</name>
</gene>
<dbReference type="SUPFAM" id="SSF51735">
    <property type="entry name" value="NAD(P)-binding Rossmann-fold domains"/>
    <property type="match status" value="4"/>
</dbReference>
<dbReference type="SUPFAM" id="SSF55347">
    <property type="entry name" value="Glyceraldehyde-3-phosphate dehydrogenase-like, C-terminal domain"/>
    <property type="match status" value="1"/>
</dbReference>
<feature type="region of interest" description="Disordered" evidence="10">
    <location>
        <begin position="498"/>
        <end position="525"/>
    </location>
</feature>
<sequence>MSTLYSSTHCPSSSSSQSPGYSSSCFNHGHQRMPISSVCTRRFGHRKLSLQFNRISCSNAVSIQEGAVATTVSPSDNETPFKKLKDELLSVTPPEEFTDVAGFDVKEDKSTVSITVVGASGDLAKKKIFPALFALYYEGCLPEHFTVFGYARSKMTDAELRNMAGKVSNRLFYLSIPPNIFIDAVRCASLSSSSPNGWTRVIVEKPFGRDSESSAALTRALKQYLKEDQIFRYFDNYGIVRDIMQNHLLQILALFAMETPVSLDAEDIRNEKVKVLRSMRPLQLDDVAIGQYKSHTRGDVTYPAYTDDKTVPKDSLTPTFAAAALFIDNARWDGVPFLMKAGKALHDRRTEIRVQFRHVPGNLYNRNFGTDLDQATNELVIRVQPDEAIYLKINNKVPGLGMRLDRSNLNLLYAARYSKEIPDAYERLLLDAIEGERRLFIRSDELDAAWSLFTPVLKELEEKKIVPEYYPYGSRGPVGAHYLAARYKAASYLRYLSSSPTVSSPQPRAHRLAAATSTSTPSASTKQHLFRDTRLKFILKLDLHHDKGKRKVMKTVSILAEENFLYTIYLHLWNENMEGKVVIVTGASSGIGEQLSYEYAKKGARLVIVARREDRLQQVAKTARGLGSPDVVPICADVSNVNDCKRFVDETINHFGRLDHLVNNAGISSICPVEDANDIKKFVPVMDVNFWGCVYPTYYAIPYLKKTRGKIVVNSSLSAILHPPKLAIYSASKAALLSFYEALRVELAPAISITIATLGFIETDITQGKHLSKEGVIEVDGQLADFLYTIYLHLWNENMEGKVVIITGASSGIGEQLSYEYAKKGARLVIVARREERLQQVAKTARGLGSPDVVPICADVSNVNDCKRFVDETINHFGRLDHLVNNAGISSVCPVEDANDISKFVPVMDVNFWGCVYPTYYAIPYLKKNRGKIVVNSSVTAILHPPTLAIYSASKAALLSFYEALRVELAPAITITIATLGFIETEITQGKHLSKEGVIQVDGQLADEIVKLPVMSSQACATAVLDAVRRGERNVTEPKWYKAFVLLEALCPEVVDWCLIRFNNINRERKKEVGNRKLPKKATISMRLEEDNFNCMITCKFLIQSDTEFLYTIYLHHCNENMEGKVVIVTGASSGIGEQLSYEYAKKGARLVIVARREERLQQVAKTARGLGSPDVVPICADVSDVNDCKRFVDATIKHFGRCKSFSISIYFQAHDLPFHDLRGAGWGRITAIAKHNKIVKTLEAESRPSSLTVAEHRASYRGTRRPWLPNPDNSKAAPNCYLSDYAVAIISLSVKFYTY</sequence>
<name>A0AA88S0A9_9ASTE</name>
<dbReference type="GO" id="GO:0016020">
    <property type="term" value="C:membrane"/>
    <property type="evidence" value="ECO:0007669"/>
    <property type="project" value="UniProtKB-SubCell"/>
</dbReference>
<keyword evidence="7" id="KW-0560">Oxidoreductase</keyword>